<comment type="subcellular location">
    <subcellularLocation>
        <location evidence="1">Membrane</location>
        <topology evidence="1">Multi-pass membrane protein</topology>
    </subcellularLocation>
</comment>
<comment type="similarity">
    <text evidence="2">Belongs to the major facilitator superfamily.</text>
</comment>
<feature type="transmembrane region" description="Helical" evidence="9">
    <location>
        <begin position="181"/>
        <end position="201"/>
    </location>
</feature>
<evidence type="ECO:0000256" key="8">
    <source>
        <dbReference type="SAM" id="MobiDB-lite"/>
    </source>
</evidence>
<keyword evidence="6" id="KW-0406">Ion transport</keyword>
<evidence type="ECO:0000256" key="1">
    <source>
        <dbReference type="ARBA" id="ARBA00004141"/>
    </source>
</evidence>
<keyword evidence="12" id="KW-1185">Reference proteome</keyword>
<evidence type="ECO:0000256" key="6">
    <source>
        <dbReference type="ARBA" id="ARBA00023065"/>
    </source>
</evidence>
<feature type="transmembrane region" description="Helical" evidence="9">
    <location>
        <begin position="344"/>
        <end position="366"/>
    </location>
</feature>
<feature type="transmembrane region" description="Helical" evidence="9">
    <location>
        <begin position="483"/>
        <end position="502"/>
    </location>
</feature>
<name>A0A5C2RT85_9APHY</name>
<evidence type="ECO:0000256" key="3">
    <source>
        <dbReference type="ARBA" id="ARBA00022448"/>
    </source>
</evidence>
<feature type="transmembrane region" description="Helical" evidence="9">
    <location>
        <begin position="93"/>
        <end position="113"/>
    </location>
</feature>
<feature type="transmembrane region" description="Helical" evidence="9">
    <location>
        <begin position="213"/>
        <end position="236"/>
    </location>
</feature>
<dbReference type="InterPro" id="IPR036259">
    <property type="entry name" value="MFS_trans_sf"/>
</dbReference>
<keyword evidence="7 9" id="KW-0472">Membrane</keyword>
<dbReference type="PANTHER" id="PTHR23501:SF87">
    <property type="entry name" value="SIDEROPHORE IRON TRANSPORTER 2"/>
    <property type="match status" value="1"/>
</dbReference>
<dbReference type="InterPro" id="IPR020846">
    <property type="entry name" value="MFS_dom"/>
</dbReference>
<feature type="transmembrane region" description="Helical" evidence="9">
    <location>
        <begin position="313"/>
        <end position="332"/>
    </location>
</feature>
<accession>A0A5C2RT85</accession>
<evidence type="ECO:0000256" key="5">
    <source>
        <dbReference type="ARBA" id="ARBA00022989"/>
    </source>
</evidence>
<feature type="region of interest" description="Disordered" evidence="8">
    <location>
        <begin position="600"/>
        <end position="628"/>
    </location>
</feature>
<evidence type="ECO:0000313" key="12">
    <source>
        <dbReference type="Proteomes" id="UP000313359"/>
    </source>
</evidence>
<proteinExistence type="inferred from homology"/>
<dbReference type="SUPFAM" id="SSF103473">
    <property type="entry name" value="MFS general substrate transporter"/>
    <property type="match status" value="1"/>
</dbReference>
<dbReference type="GO" id="GO:0005886">
    <property type="term" value="C:plasma membrane"/>
    <property type="evidence" value="ECO:0007669"/>
    <property type="project" value="TreeGrafter"/>
</dbReference>
<evidence type="ECO:0000256" key="7">
    <source>
        <dbReference type="ARBA" id="ARBA00023136"/>
    </source>
</evidence>
<reference evidence="11" key="1">
    <citation type="journal article" date="2018" name="Genome Biol. Evol.">
        <title>Genomics and development of Lentinus tigrinus, a white-rot wood-decaying mushroom with dimorphic fruiting bodies.</title>
        <authorList>
            <person name="Wu B."/>
            <person name="Xu Z."/>
            <person name="Knudson A."/>
            <person name="Carlson A."/>
            <person name="Chen N."/>
            <person name="Kovaka S."/>
            <person name="LaButti K."/>
            <person name="Lipzen A."/>
            <person name="Pennachio C."/>
            <person name="Riley R."/>
            <person name="Schakwitz W."/>
            <person name="Umezawa K."/>
            <person name="Ohm R.A."/>
            <person name="Grigoriev I.V."/>
            <person name="Nagy L.G."/>
            <person name="Gibbons J."/>
            <person name="Hibbett D."/>
        </authorList>
    </citation>
    <scope>NUCLEOTIDE SEQUENCE [LARGE SCALE GENOMIC DNA]</scope>
    <source>
        <strain evidence="11">ALCF2SS1-6</strain>
    </source>
</reference>
<organism evidence="11 12">
    <name type="scientific">Lentinus tigrinus ALCF2SS1-6</name>
    <dbReference type="NCBI Taxonomy" id="1328759"/>
    <lineage>
        <taxon>Eukaryota</taxon>
        <taxon>Fungi</taxon>
        <taxon>Dikarya</taxon>
        <taxon>Basidiomycota</taxon>
        <taxon>Agaricomycotina</taxon>
        <taxon>Agaricomycetes</taxon>
        <taxon>Polyporales</taxon>
        <taxon>Polyporaceae</taxon>
        <taxon>Lentinus</taxon>
    </lineage>
</organism>
<dbReference type="InterPro" id="IPR011701">
    <property type="entry name" value="MFS"/>
</dbReference>
<feature type="transmembrane region" description="Helical" evidence="9">
    <location>
        <begin position="556"/>
        <end position="574"/>
    </location>
</feature>
<dbReference type="FunFam" id="1.20.1250.20:FF:000197">
    <property type="entry name" value="Siderophore iron transporter 1"/>
    <property type="match status" value="1"/>
</dbReference>
<feature type="transmembrane region" description="Helical" evidence="9">
    <location>
        <begin position="55"/>
        <end position="73"/>
    </location>
</feature>
<dbReference type="OrthoDB" id="2241241at2759"/>
<dbReference type="Pfam" id="PF07690">
    <property type="entry name" value="MFS_1"/>
    <property type="match status" value="1"/>
</dbReference>
<sequence length="628" mass="67987">MPASFDEKRAHSPASLPEDAIPKLDRAVEQELAAEEDAHLGVKAVEAAEKVYGRYSKWFLFIGIGLASYIYSLDGQTTYNYLPFATSAYDKHSMISTIQVAQSIIIACGKPVIAKFADVRSRAQAYLVVLLFYVLGYIVIASAHGVGALAAGIILYALGYTGLQLLTSVIIADITTLKWRGFVNGLTSSPFIINAFIGSNVATQVLEHAGWRWGYGMFAILVPASLSPLIVTLFWAERKAKRLGLVAAPPPRPDIAEAPVQVPFFRTWWTKAWTFAQQLDIAGLVLVGTSVALILLPLTLAESAKNGWNNPSMIAMIVVGCVLLPAVAFWEFKFAKRPILARRLLTNRTVVIAAWIGFFDFVSFYLTQTYLYSFIIITKPWSLINATYFNQTQSVALTVFGIMGGLLMRYVHRYKVVLIAGLAIRLLGVGLMIHSRGAQASDAEVVWTQILQGFGGGFASVCSTVASQAAVPHVDMAITTAMVLLWTEIGGGVGSAIAGAIWTNTMPVKMAEHLPNVNATERAELFGSITSIAALPYDDPTRQGVIDAYSDVMKTMLIAGTCLSVVPLALAFFMPNWYLGDRQNAVDAADLKGERIGVAVSGAGNRDRDVPPSVEDDESDAKEKSSPV</sequence>
<dbReference type="STRING" id="1328759.A0A5C2RT85"/>
<feature type="domain" description="Major facilitator superfamily (MFS) profile" evidence="10">
    <location>
        <begin position="60"/>
        <end position="578"/>
    </location>
</feature>
<keyword evidence="3" id="KW-0813">Transport</keyword>
<feature type="transmembrane region" description="Helical" evidence="9">
    <location>
        <begin position="386"/>
        <end position="407"/>
    </location>
</feature>
<dbReference type="GO" id="GO:0022857">
    <property type="term" value="F:transmembrane transporter activity"/>
    <property type="evidence" value="ECO:0007669"/>
    <property type="project" value="InterPro"/>
</dbReference>
<dbReference type="PANTHER" id="PTHR23501">
    <property type="entry name" value="MAJOR FACILITATOR SUPERFAMILY"/>
    <property type="match status" value="1"/>
</dbReference>
<feature type="transmembrane region" description="Helical" evidence="9">
    <location>
        <begin position="125"/>
        <end position="147"/>
    </location>
</feature>
<evidence type="ECO:0000256" key="9">
    <source>
        <dbReference type="SAM" id="Phobius"/>
    </source>
</evidence>
<evidence type="ECO:0000259" key="10">
    <source>
        <dbReference type="PROSITE" id="PS50850"/>
    </source>
</evidence>
<dbReference type="Gene3D" id="1.20.1250.20">
    <property type="entry name" value="MFS general substrate transporter like domains"/>
    <property type="match status" value="2"/>
</dbReference>
<dbReference type="GO" id="GO:0006811">
    <property type="term" value="P:monoatomic ion transport"/>
    <property type="evidence" value="ECO:0007669"/>
    <property type="project" value="UniProtKB-KW"/>
</dbReference>
<dbReference type="EMBL" id="ML122317">
    <property type="protein sequence ID" value="RPD53707.1"/>
    <property type="molecule type" value="Genomic_DNA"/>
</dbReference>
<dbReference type="Proteomes" id="UP000313359">
    <property type="component" value="Unassembled WGS sequence"/>
</dbReference>
<feature type="transmembrane region" description="Helical" evidence="9">
    <location>
        <begin position="446"/>
        <end position="471"/>
    </location>
</feature>
<dbReference type="AlphaFoldDB" id="A0A5C2RT85"/>
<keyword evidence="5 9" id="KW-1133">Transmembrane helix</keyword>
<evidence type="ECO:0000256" key="4">
    <source>
        <dbReference type="ARBA" id="ARBA00022692"/>
    </source>
</evidence>
<evidence type="ECO:0000256" key="2">
    <source>
        <dbReference type="ARBA" id="ARBA00008335"/>
    </source>
</evidence>
<evidence type="ECO:0000313" key="11">
    <source>
        <dbReference type="EMBL" id="RPD53707.1"/>
    </source>
</evidence>
<feature type="transmembrane region" description="Helical" evidence="9">
    <location>
        <begin position="153"/>
        <end position="174"/>
    </location>
</feature>
<keyword evidence="4 9" id="KW-0812">Transmembrane</keyword>
<gene>
    <name evidence="11" type="ORF">L227DRAFT_658065</name>
</gene>
<protein>
    <submittedName>
        <fullName evidence="11">Drug:h+ antiporter</fullName>
    </submittedName>
</protein>
<feature type="transmembrane region" description="Helical" evidence="9">
    <location>
        <begin position="414"/>
        <end position="434"/>
    </location>
</feature>
<feature type="transmembrane region" description="Helical" evidence="9">
    <location>
        <begin position="281"/>
        <end position="301"/>
    </location>
</feature>
<dbReference type="PROSITE" id="PS50850">
    <property type="entry name" value="MFS"/>
    <property type="match status" value="1"/>
</dbReference>